<dbReference type="Proteomes" id="UP000008782">
    <property type="component" value="Unassembled WGS sequence"/>
</dbReference>
<gene>
    <name evidence="1" type="ORF">GLRG_02057</name>
</gene>
<sequence length="107" mass="11751">MVGVTIDKDNTGAADSQDETALRVWVGWEGRCRTICVPRLLGGQDTRVAAIKARRNELIKKRALLDKKADNHNALDKFKKGQSKALEDKVAVLAGHLNAQTHSNYGL</sequence>
<organism evidence="2">
    <name type="scientific">Colletotrichum graminicola (strain M1.001 / M2 / FGSC 10212)</name>
    <name type="common">Maize anthracnose fungus</name>
    <name type="synonym">Glomerella graminicola</name>
    <dbReference type="NCBI Taxonomy" id="645133"/>
    <lineage>
        <taxon>Eukaryota</taxon>
        <taxon>Fungi</taxon>
        <taxon>Dikarya</taxon>
        <taxon>Ascomycota</taxon>
        <taxon>Pezizomycotina</taxon>
        <taxon>Sordariomycetes</taxon>
        <taxon>Hypocreomycetidae</taxon>
        <taxon>Glomerellales</taxon>
        <taxon>Glomerellaceae</taxon>
        <taxon>Colletotrichum</taxon>
        <taxon>Colletotrichum graminicola species complex</taxon>
    </lineage>
</organism>
<evidence type="ECO:0000313" key="2">
    <source>
        <dbReference type="Proteomes" id="UP000008782"/>
    </source>
</evidence>
<evidence type="ECO:0000313" key="1">
    <source>
        <dbReference type="EMBL" id="EFQ26886.1"/>
    </source>
</evidence>
<dbReference type="VEuPathDB" id="FungiDB:GLRG_02057"/>
<dbReference type="HOGENOM" id="CLU_2209837_0_0_1"/>
<reference evidence="2" key="1">
    <citation type="journal article" date="2012" name="Nat. Genet.">
        <title>Lifestyle transitions in plant pathogenic Colletotrichum fungi deciphered by genome and transcriptome analyses.</title>
        <authorList>
            <person name="O'Connell R.J."/>
            <person name="Thon M.R."/>
            <person name="Hacquard S."/>
            <person name="Amyotte S.G."/>
            <person name="Kleemann J."/>
            <person name="Torres M.F."/>
            <person name="Damm U."/>
            <person name="Buiate E.A."/>
            <person name="Epstein L."/>
            <person name="Alkan N."/>
            <person name="Altmueller J."/>
            <person name="Alvarado-Balderrama L."/>
            <person name="Bauser C.A."/>
            <person name="Becker C."/>
            <person name="Birren B.W."/>
            <person name="Chen Z."/>
            <person name="Choi J."/>
            <person name="Crouch J.A."/>
            <person name="Duvick J.P."/>
            <person name="Farman M.A."/>
            <person name="Gan P."/>
            <person name="Heiman D."/>
            <person name="Henrissat B."/>
            <person name="Howard R.J."/>
            <person name="Kabbage M."/>
            <person name="Koch C."/>
            <person name="Kracher B."/>
            <person name="Kubo Y."/>
            <person name="Law A.D."/>
            <person name="Lebrun M.-H."/>
            <person name="Lee Y.-H."/>
            <person name="Miyara I."/>
            <person name="Moore N."/>
            <person name="Neumann U."/>
            <person name="Nordstroem K."/>
            <person name="Panaccione D.G."/>
            <person name="Panstruga R."/>
            <person name="Place M."/>
            <person name="Proctor R.H."/>
            <person name="Prusky D."/>
            <person name="Rech G."/>
            <person name="Reinhardt R."/>
            <person name="Rollins J.A."/>
            <person name="Rounsley S."/>
            <person name="Schardl C.L."/>
            <person name="Schwartz D.C."/>
            <person name="Shenoy N."/>
            <person name="Shirasu K."/>
            <person name="Sikhakolli U.R."/>
            <person name="Stueber K."/>
            <person name="Sukno S.A."/>
            <person name="Sweigard J.A."/>
            <person name="Takano Y."/>
            <person name="Takahara H."/>
            <person name="Trail F."/>
            <person name="van der Does H.C."/>
            <person name="Voll L.M."/>
            <person name="Will I."/>
            <person name="Young S."/>
            <person name="Zeng Q."/>
            <person name="Zhang J."/>
            <person name="Zhou S."/>
            <person name="Dickman M.B."/>
            <person name="Schulze-Lefert P."/>
            <person name="Ver Loren van Themaat E."/>
            <person name="Ma L.-J."/>
            <person name="Vaillancourt L.J."/>
        </authorList>
    </citation>
    <scope>NUCLEOTIDE SEQUENCE [LARGE SCALE GENOMIC DNA]</scope>
    <source>
        <strain evidence="2">M1.001 / M2 / FGSC 10212</strain>
    </source>
</reference>
<proteinExistence type="predicted"/>
<keyword evidence="2" id="KW-1185">Reference proteome</keyword>
<dbReference type="RefSeq" id="XP_008090906.1">
    <property type="nucleotide sequence ID" value="XM_008092715.1"/>
</dbReference>
<dbReference type="AlphaFoldDB" id="E3Q8L5"/>
<protein>
    <submittedName>
        <fullName evidence="1">Uncharacterized protein</fullName>
    </submittedName>
</protein>
<dbReference type="GeneID" id="24407422"/>
<dbReference type="EMBL" id="GG697336">
    <property type="protein sequence ID" value="EFQ26886.1"/>
    <property type="molecule type" value="Genomic_DNA"/>
</dbReference>
<name>E3Q8L5_COLGM</name>
<accession>E3Q8L5</accession>